<dbReference type="eggNOG" id="arCOG02642">
    <property type="taxonomic scope" value="Archaea"/>
</dbReference>
<reference evidence="8" key="1">
    <citation type="submission" date="2011-02" db="EMBL/GenBank/DDBJ databases">
        <title>Complete sequence of Methanobacterium sp. AL-21.</title>
        <authorList>
            <consortium name="US DOE Joint Genome Institute"/>
            <person name="Lucas S."/>
            <person name="Copeland A."/>
            <person name="Lapidus A."/>
            <person name="Cheng J.-F."/>
            <person name="Goodwin L."/>
            <person name="Pitluck S."/>
            <person name="Chertkov O."/>
            <person name="Detter J.C."/>
            <person name="Han C."/>
            <person name="Tapia R."/>
            <person name="Land M."/>
            <person name="Hauser L."/>
            <person name="Kyrpides N."/>
            <person name="Ivanova N."/>
            <person name="Mikhailova N."/>
            <person name="Pagani I."/>
            <person name="Cadillo-Quiroz H."/>
            <person name="Imachi H."/>
            <person name="Zinder S."/>
            <person name="Liu W."/>
            <person name="Woyke T."/>
        </authorList>
    </citation>
    <scope>NUCLEOTIDE SEQUENCE [LARGE SCALE GENOMIC DNA]</scope>
    <source>
        <strain evidence="8">AL-21</strain>
    </source>
</reference>
<dbReference type="GeneID" id="24964554"/>
<feature type="transmembrane region" description="Helical" evidence="6">
    <location>
        <begin position="308"/>
        <end position="334"/>
    </location>
</feature>
<evidence type="ECO:0000256" key="1">
    <source>
        <dbReference type="ARBA" id="ARBA00004141"/>
    </source>
</evidence>
<dbReference type="OrthoDB" id="137390at2157"/>
<gene>
    <name evidence="7" type="ordered locus">Metbo_1390</name>
</gene>
<dbReference type="Pfam" id="PF01594">
    <property type="entry name" value="AI-2E_transport"/>
    <property type="match status" value="1"/>
</dbReference>
<dbReference type="GO" id="GO:0016020">
    <property type="term" value="C:membrane"/>
    <property type="evidence" value="ECO:0007669"/>
    <property type="project" value="UniProtKB-SubCell"/>
</dbReference>
<feature type="transmembrane region" description="Helical" evidence="6">
    <location>
        <begin position="146"/>
        <end position="171"/>
    </location>
</feature>
<feature type="transmembrane region" description="Helical" evidence="6">
    <location>
        <begin position="12"/>
        <end position="45"/>
    </location>
</feature>
<feature type="transmembrane region" description="Helical" evidence="6">
    <location>
        <begin position="232"/>
        <end position="256"/>
    </location>
</feature>
<dbReference type="EMBL" id="CP002551">
    <property type="protein sequence ID" value="ADZ09630.1"/>
    <property type="molecule type" value="Genomic_DNA"/>
</dbReference>
<keyword evidence="5 6" id="KW-0472">Membrane</keyword>
<proteinExistence type="inferred from homology"/>
<dbReference type="HOGENOM" id="CLU_041771_3_0_2"/>
<comment type="subcellular location">
    <subcellularLocation>
        <location evidence="1">Membrane</location>
        <topology evidence="1">Multi-pass membrane protein</topology>
    </subcellularLocation>
</comment>
<dbReference type="KEGG" id="mel:Metbo_1390"/>
<organism evidence="7 8">
    <name type="scientific">Methanobacterium lacus (strain AL-21)</name>
    <dbReference type="NCBI Taxonomy" id="877455"/>
    <lineage>
        <taxon>Archaea</taxon>
        <taxon>Methanobacteriati</taxon>
        <taxon>Methanobacteriota</taxon>
        <taxon>Methanomada group</taxon>
        <taxon>Methanobacteria</taxon>
        <taxon>Methanobacteriales</taxon>
        <taxon>Methanobacteriaceae</taxon>
        <taxon>Methanobacterium</taxon>
    </lineage>
</organism>
<evidence type="ECO:0008006" key="9">
    <source>
        <dbReference type="Google" id="ProtNLM"/>
    </source>
</evidence>
<evidence type="ECO:0000313" key="8">
    <source>
        <dbReference type="Proteomes" id="UP000007490"/>
    </source>
</evidence>
<reference evidence="7 8" key="2">
    <citation type="journal article" date="2014" name="Int. J. Syst. Evol. Microbiol.">
        <title>Methanobacterium paludis sp. nov. and a novel strain of Methanobacterium lacus isolated from northern peatlands.</title>
        <authorList>
            <person name="Cadillo-Quiroz H."/>
            <person name="Brauer S.L."/>
            <person name="Goodson N."/>
            <person name="Yavitt J.B."/>
            <person name="Zinder S.H."/>
        </authorList>
    </citation>
    <scope>NUCLEOTIDE SEQUENCE [LARGE SCALE GENOMIC DNA]</scope>
    <source>
        <strain evidence="7 8">AL-21</strain>
    </source>
</reference>
<dbReference type="PANTHER" id="PTHR21716">
    <property type="entry name" value="TRANSMEMBRANE PROTEIN"/>
    <property type="match status" value="1"/>
</dbReference>
<accession>F0T804</accession>
<sequence length="349" mass="38318" precursor="true">MNNFKLQSISILLVLLLFFSLLSFGILFQILSLILFGAMIAYIVRHLAGKLHPFVRFETLAIFLAMIILAVPIVLVAYFTIHQLFLVAVDITGALPAPNTNTTMINQTMVSNDVQSAGPINGVAANLLDEIANLVAQSVVWLVGQIISFVASLPALFTDVIVLLFSVFYFAKEGDKFVGFIEDLLPKTPTFSEIYSEVDAILKSIMITNILCAVILGLLSVVLYYILGYPYILLLGILTAFSEFVPVVGPWIVYGALGVVDILTGNPVRGVIVIVVGWLIDTVVDMYIRPKLAGEFTNVHPLIFLVGFLFGALTLGLPGLFIGPLIVGVTYVLFEKYREERLKINQQTK</sequence>
<evidence type="ECO:0000256" key="3">
    <source>
        <dbReference type="ARBA" id="ARBA00022692"/>
    </source>
</evidence>
<evidence type="ECO:0000256" key="4">
    <source>
        <dbReference type="ARBA" id="ARBA00022989"/>
    </source>
</evidence>
<dbReference type="Proteomes" id="UP000007490">
    <property type="component" value="Chromosome"/>
</dbReference>
<feature type="transmembrane region" description="Helical" evidence="6">
    <location>
        <begin position="57"/>
        <end position="81"/>
    </location>
</feature>
<evidence type="ECO:0000256" key="2">
    <source>
        <dbReference type="ARBA" id="ARBA00009773"/>
    </source>
</evidence>
<dbReference type="STRING" id="877455.Metbo_1390"/>
<dbReference type="InterPro" id="IPR002549">
    <property type="entry name" value="AI-2E-like"/>
</dbReference>
<name>F0T804_METLA</name>
<evidence type="ECO:0000256" key="5">
    <source>
        <dbReference type="ARBA" id="ARBA00023136"/>
    </source>
</evidence>
<dbReference type="RefSeq" id="WP_013644981.1">
    <property type="nucleotide sequence ID" value="NC_015216.1"/>
</dbReference>
<protein>
    <recommendedName>
        <fullName evidence="9">AI-2E family transporter</fullName>
    </recommendedName>
</protein>
<keyword evidence="8" id="KW-1185">Reference proteome</keyword>
<keyword evidence="4 6" id="KW-1133">Transmembrane helix</keyword>
<keyword evidence="3 6" id="KW-0812">Transmembrane</keyword>
<evidence type="ECO:0000256" key="6">
    <source>
        <dbReference type="SAM" id="Phobius"/>
    </source>
</evidence>
<feature type="transmembrane region" description="Helical" evidence="6">
    <location>
        <begin position="205"/>
        <end position="226"/>
    </location>
</feature>
<dbReference type="AlphaFoldDB" id="F0T804"/>
<comment type="similarity">
    <text evidence="2">Belongs to the autoinducer-2 exporter (AI-2E) (TC 2.A.86) family.</text>
</comment>
<evidence type="ECO:0000313" key="7">
    <source>
        <dbReference type="EMBL" id="ADZ09630.1"/>
    </source>
</evidence>
<dbReference type="PANTHER" id="PTHR21716:SF4">
    <property type="entry name" value="TRANSMEMBRANE PROTEIN 245"/>
    <property type="match status" value="1"/>
</dbReference>